<reference evidence="10" key="2">
    <citation type="submission" date="2025-08" db="UniProtKB">
        <authorList>
            <consortium name="RefSeq"/>
        </authorList>
    </citation>
    <scope>IDENTIFICATION</scope>
    <source>
        <tissue evidence="10">Leaf</tissue>
    </source>
</reference>
<evidence type="ECO:0000256" key="6">
    <source>
        <dbReference type="PROSITE-ProRule" id="PRU00221"/>
    </source>
</evidence>
<dbReference type="SMART" id="SM00320">
    <property type="entry name" value="WD40"/>
    <property type="match status" value="6"/>
</dbReference>
<dbReference type="RefSeq" id="XP_021854924.2">
    <property type="nucleotide sequence ID" value="XM_021999232.2"/>
</dbReference>
<dbReference type="InterPro" id="IPR036322">
    <property type="entry name" value="WD40_repeat_dom_sf"/>
</dbReference>
<dbReference type="GO" id="GO:0006364">
    <property type="term" value="P:rRNA processing"/>
    <property type="evidence" value="ECO:0000318"/>
    <property type="project" value="GO_Central"/>
</dbReference>
<dbReference type="PANTHER" id="PTHR19924">
    <property type="entry name" value="UTP15 U3 SMALL NUCLEOLAR RNA-ASSOCIATED PROTEIN 15 FAMILY MEMBER"/>
    <property type="match status" value="1"/>
</dbReference>
<protein>
    <submittedName>
        <fullName evidence="10">Protein SLOW WALKER 1</fullName>
    </submittedName>
</protein>
<evidence type="ECO:0000256" key="5">
    <source>
        <dbReference type="ARBA" id="ARBA00023242"/>
    </source>
</evidence>
<dbReference type="InterPro" id="IPR015943">
    <property type="entry name" value="WD40/YVTN_repeat-like_dom_sf"/>
</dbReference>
<keyword evidence="9" id="KW-1185">Reference proteome</keyword>
<dbReference type="PRINTS" id="PR00320">
    <property type="entry name" value="GPROTEINBRPT"/>
</dbReference>
<dbReference type="PANTHER" id="PTHR19924:SF26">
    <property type="entry name" value="U3 SMALL NUCLEOLAR RNA-ASSOCIATED PROTEIN 15 HOMOLOG"/>
    <property type="match status" value="1"/>
</dbReference>
<dbReference type="CDD" id="cd00200">
    <property type="entry name" value="WD40"/>
    <property type="match status" value="1"/>
</dbReference>
<gene>
    <name evidence="10" type="primary">LOC110794289</name>
</gene>
<dbReference type="PROSITE" id="PS50294">
    <property type="entry name" value="WD_REPEATS_REGION"/>
    <property type="match status" value="1"/>
</dbReference>
<evidence type="ECO:0000256" key="2">
    <source>
        <dbReference type="ARBA" id="ARBA00022552"/>
    </source>
</evidence>
<feature type="region of interest" description="Disordered" evidence="7">
    <location>
        <begin position="1"/>
        <end position="26"/>
    </location>
</feature>
<dbReference type="InterPro" id="IPR020472">
    <property type="entry name" value="WD40_PAC1"/>
</dbReference>
<dbReference type="Gene3D" id="2.130.10.10">
    <property type="entry name" value="YVTN repeat-like/Quinoprotein amine dehydrogenase"/>
    <property type="match status" value="3"/>
</dbReference>
<keyword evidence="4" id="KW-0677">Repeat</keyword>
<evidence type="ECO:0000313" key="9">
    <source>
        <dbReference type="Proteomes" id="UP000813463"/>
    </source>
</evidence>
<dbReference type="Pfam" id="PF00400">
    <property type="entry name" value="WD40"/>
    <property type="match status" value="3"/>
</dbReference>
<comment type="subcellular location">
    <subcellularLocation>
        <location evidence="1">Nucleus</location>
        <location evidence="1">Nucleolus</location>
    </subcellularLocation>
</comment>
<proteinExistence type="predicted"/>
<evidence type="ECO:0000256" key="7">
    <source>
        <dbReference type="SAM" id="MobiDB-lite"/>
    </source>
</evidence>
<dbReference type="Proteomes" id="UP000813463">
    <property type="component" value="Chromosome 1"/>
</dbReference>
<dbReference type="KEGG" id="soe:110794289"/>
<sequence>MAELQSFSTKPRLKPTSKKSNKSPEAKYWKSFKTQEISGLVSSITSIDFSPQSPHHFAATYGAALSFYNPHHPFSPSEPVSTVRSFKDISFSASYRSDGKLIAAGCQSGVIHVFEAKTRNPLRQLKGHSRPVRLVQYPRVDRLHLFSGGDDSVVKYWDVATETSLYNFLGHKDYVRSGSASPIDDNLFATGSYDHTVRVWDVRGSKSGSSAMVVNHGKPVEDVAFLPSGGLIATAGGNMVKIWDVIGGGKCVYSMESHNKTVTSICVGKVGRDSGEESDQYRLLTVGLDGYLKVLDYSKLKITFSMRFPAPLVSVGFSPDCSTRVIGTSNGIIYMAKRKKENVEENRVLGDFQIREEPRKRMLKPSFFRYFHRGQSEKPKGGEYLVLRPKKVKLSEHDKLLKKFMHKDALVAVLRKKNPENVVAVMEELVARKKLFRCVSNLDIEELELLLVFLQKYTTLPRYAGLLMPFTNKVIQMRAEDIRASDGLKVQLRNLKRTIQEELRIQQSLLEIQGIISPLMRIAGKR</sequence>
<reference evidence="9" key="1">
    <citation type="journal article" date="2021" name="Nat. Commun.">
        <title>Genomic analyses provide insights into spinach domestication and the genetic basis of agronomic traits.</title>
        <authorList>
            <person name="Cai X."/>
            <person name="Sun X."/>
            <person name="Xu C."/>
            <person name="Sun H."/>
            <person name="Wang X."/>
            <person name="Ge C."/>
            <person name="Zhang Z."/>
            <person name="Wang Q."/>
            <person name="Fei Z."/>
            <person name="Jiao C."/>
            <person name="Wang Q."/>
        </authorList>
    </citation>
    <scope>NUCLEOTIDE SEQUENCE [LARGE SCALE GENOMIC DNA]</scope>
    <source>
        <strain evidence="9">cv. Varoflay</strain>
    </source>
</reference>
<keyword evidence="5" id="KW-0539">Nucleus</keyword>
<evidence type="ECO:0000259" key="8">
    <source>
        <dbReference type="Pfam" id="PF09384"/>
    </source>
</evidence>
<feature type="domain" description="U3 small nucleolar RNA-associated protein 15 C-terminal" evidence="8">
    <location>
        <begin position="377"/>
        <end position="519"/>
    </location>
</feature>
<evidence type="ECO:0000256" key="4">
    <source>
        <dbReference type="ARBA" id="ARBA00022737"/>
    </source>
</evidence>
<organism evidence="9 10">
    <name type="scientific">Spinacia oleracea</name>
    <name type="common">Spinach</name>
    <dbReference type="NCBI Taxonomy" id="3562"/>
    <lineage>
        <taxon>Eukaryota</taxon>
        <taxon>Viridiplantae</taxon>
        <taxon>Streptophyta</taxon>
        <taxon>Embryophyta</taxon>
        <taxon>Tracheophyta</taxon>
        <taxon>Spermatophyta</taxon>
        <taxon>Magnoliopsida</taxon>
        <taxon>eudicotyledons</taxon>
        <taxon>Gunneridae</taxon>
        <taxon>Pentapetalae</taxon>
        <taxon>Caryophyllales</taxon>
        <taxon>Chenopodiaceae</taxon>
        <taxon>Chenopodioideae</taxon>
        <taxon>Anserineae</taxon>
        <taxon>Spinacia</taxon>
    </lineage>
</organism>
<dbReference type="PROSITE" id="PS50082">
    <property type="entry name" value="WD_REPEATS_2"/>
    <property type="match status" value="2"/>
</dbReference>
<dbReference type="GO" id="GO:0045943">
    <property type="term" value="P:positive regulation of transcription by RNA polymerase I"/>
    <property type="evidence" value="ECO:0000318"/>
    <property type="project" value="GO_Central"/>
</dbReference>
<name>A0A9R0ISS1_SPIOL</name>
<dbReference type="Pfam" id="PF09384">
    <property type="entry name" value="UTP15_C"/>
    <property type="match status" value="1"/>
</dbReference>
<keyword evidence="2" id="KW-0698">rRNA processing</keyword>
<evidence type="ECO:0000256" key="3">
    <source>
        <dbReference type="ARBA" id="ARBA00022574"/>
    </source>
</evidence>
<evidence type="ECO:0000256" key="1">
    <source>
        <dbReference type="ARBA" id="ARBA00004604"/>
    </source>
</evidence>
<feature type="repeat" description="WD" evidence="6">
    <location>
        <begin position="125"/>
        <end position="167"/>
    </location>
</feature>
<dbReference type="GO" id="GO:0005730">
    <property type="term" value="C:nucleolus"/>
    <property type="evidence" value="ECO:0000318"/>
    <property type="project" value="GO_Central"/>
</dbReference>
<dbReference type="InterPro" id="IPR001680">
    <property type="entry name" value="WD40_rpt"/>
</dbReference>
<keyword evidence="3 6" id="KW-0853">WD repeat</keyword>
<dbReference type="AlphaFoldDB" id="A0A9R0ISS1"/>
<dbReference type="GeneID" id="110794289"/>
<feature type="repeat" description="WD" evidence="6">
    <location>
        <begin position="168"/>
        <end position="210"/>
    </location>
</feature>
<dbReference type="InterPro" id="IPR018983">
    <property type="entry name" value="U3_snoRNA-assocProt_15_C"/>
</dbReference>
<accession>A0A9R0ISS1</accession>
<evidence type="ECO:0000313" key="10">
    <source>
        <dbReference type="RefSeq" id="XP_021854924.2"/>
    </source>
</evidence>
<dbReference type="SUPFAM" id="SSF50978">
    <property type="entry name" value="WD40 repeat-like"/>
    <property type="match status" value="1"/>
</dbReference>
<feature type="compositionally biased region" description="Basic residues" evidence="7">
    <location>
        <begin position="11"/>
        <end position="21"/>
    </location>
</feature>